<proteinExistence type="predicted"/>
<dbReference type="EMBL" id="CACRXK020006047">
    <property type="protein sequence ID" value="CAB4008182.1"/>
    <property type="molecule type" value="Genomic_DNA"/>
</dbReference>
<organism evidence="2 3">
    <name type="scientific">Paramuricea clavata</name>
    <name type="common">Red gorgonian</name>
    <name type="synonym">Violescent sea-whip</name>
    <dbReference type="NCBI Taxonomy" id="317549"/>
    <lineage>
        <taxon>Eukaryota</taxon>
        <taxon>Metazoa</taxon>
        <taxon>Cnidaria</taxon>
        <taxon>Anthozoa</taxon>
        <taxon>Octocorallia</taxon>
        <taxon>Malacalcyonacea</taxon>
        <taxon>Plexauridae</taxon>
        <taxon>Paramuricea</taxon>
    </lineage>
</organism>
<feature type="region of interest" description="Disordered" evidence="1">
    <location>
        <begin position="42"/>
        <end position="113"/>
    </location>
</feature>
<reference evidence="2" key="1">
    <citation type="submission" date="2020-04" db="EMBL/GenBank/DDBJ databases">
        <authorList>
            <person name="Alioto T."/>
            <person name="Alioto T."/>
            <person name="Gomez Garrido J."/>
        </authorList>
    </citation>
    <scope>NUCLEOTIDE SEQUENCE</scope>
    <source>
        <strain evidence="2">A484AB</strain>
    </source>
</reference>
<protein>
    <submittedName>
        <fullName evidence="2">Uncharacterized protein</fullName>
    </submittedName>
</protein>
<evidence type="ECO:0000313" key="3">
    <source>
        <dbReference type="Proteomes" id="UP001152795"/>
    </source>
</evidence>
<keyword evidence="3" id="KW-1185">Reference proteome</keyword>
<dbReference type="OrthoDB" id="6125049at2759"/>
<dbReference type="Proteomes" id="UP001152795">
    <property type="component" value="Unassembled WGS sequence"/>
</dbReference>
<evidence type="ECO:0000256" key="1">
    <source>
        <dbReference type="SAM" id="MobiDB-lite"/>
    </source>
</evidence>
<comment type="caution">
    <text evidence="2">The sequence shown here is derived from an EMBL/GenBank/DDBJ whole genome shotgun (WGS) entry which is preliminary data.</text>
</comment>
<feature type="compositionally biased region" description="Polar residues" evidence="1">
    <location>
        <begin position="46"/>
        <end position="60"/>
    </location>
</feature>
<name>A0A7D9ILJ7_PARCT</name>
<sequence length="113" mass="13537">MNIGDYVLIRQQKHNKFTPNFDPKPLRIITVKGTMITAERPGFAITRNQSFFKPTKTTGLSSEDEEEMEDSDEHEEQRDIGDNENNNNHNQDEQQNLERQYPRRERRRPNYYH</sequence>
<gene>
    <name evidence="2" type="ORF">PACLA_8A005201</name>
</gene>
<dbReference type="AlphaFoldDB" id="A0A7D9ILJ7"/>
<accession>A0A7D9ILJ7</accession>
<feature type="compositionally biased region" description="Basic residues" evidence="1">
    <location>
        <begin position="104"/>
        <end position="113"/>
    </location>
</feature>
<feature type="compositionally biased region" description="Acidic residues" evidence="1">
    <location>
        <begin position="62"/>
        <end position="74"/>
    </location>
</feature>
<evidence type="ECO:0000313" key="2">
    <source>
        <dbReference type="EMBL" id="CAB4008182.1"/>
    </source>
</evidence>